<keyword evidence="8" id="KW-1133">Transmembrane helix</keyword>
<dbReference type="InterPro" id="IPR029021">
    <property type="entry name" value="Prot-tyrosine_phosphatase-like"/>
</dbReference>
<feature type="transmembrane region" description="Helical" evidence="8">
    <location>
        <begin position="467"/>
        <end position="490"/>
    </location>
</feature>
<gene>
    <name evidence="11" type="ORF">ACJMK2_032765</name>
</gene>
<dbReference type="Proteomes" id="UP001634394">
    <property type="component" value="Unassembled WGS sequence"/>
</dbReference>
<dbReference type="SMART" id="SM00194">
    <property type="entry name" value="PTPc"/>
    <property type="match status" value="1"/>
</dbReference>
<dbReference type="InterPro" id="IPR016130">
    <property type="entry name" value="Tyr_Pase_AS"/>
</dbReference>
<evidence type="ECO:0000256" key="5">
    <source>
        <dbReference type="ARBA" id="ARBA00022837"/>
    </source>
</evidence>
<dbReference type="GO" id="GO:0004725">
    <property type="term" value="F:protein tyrosine phosphatase activity"/>
    <property type="evidence" value="ECO:0007669"/>
    <property type="project" value="UniProtKB-EC"/>
</dbReference>
<dbReference type="PANTHER" id="PTHR19134:SF562">
    <property type="entry name" value="PROTEIN-TYROSINE-PHOSPHATASE"/>
    <property type="match status" value="1"/>
</dbReference>
<keyword evidence="12" id="KW-1185">Reference proteome</keyword>
<keyword evidence="4" id="KW-0378">Hydrolase</keyword>
<evidence type="ECO:0000256" key="8">
    <source>
        <dbReference type="SAM" id="Phobius"/>
    </source>
</evidence>
<dbReference type="SUPFAM" id="SSF49785">
    <property type="entry name" value="Galactose-binding domain-like"/>
    <property type="match status" value="1"/>
</dbReference>
<dbReference type="PROSITE" id="PS50055">
    <property type="entry name" value="TYR_PHOSPHATASE_PTP"/>
    <property type="match status" value="2"/>
</dbReference>
<dbReference type="InterPro" id="IPR000242">
    <property type="entry name" value="PTP_cat"/>
</dbReference>
<dbReference type="InterPro" id="IPR003595">
    <property type="entry name" value="Tyr_Pase_cat"/>
</dbReference>
<keyword evidence="7" id="KW-1015">Disulfide bond</keyword>
<evidence type="ECO:0000313" key="12">
    <source>
        <dbReference type="Proteomes" id="UP001634394"/>
    </source>
</evidence>
<dbReference type="SUPFAM" id="SSF52799">
    <property type="entry name" value="(Phosphotyrosine protein) phosphatases II"/>
    <property type="match status" value="2"/>
</dbReference>
<dbReference type="InterPro" id="IPR050348">
    <property type="entry name" value="Protein-Tyr_Phosphatase"/>
</dbReference>
<dbReference type="SMART" id="SM00404">
    <property type="entry name" value="PTPc_motif"/>
    <property type="match status" value="1"/>
</dbReference>
<dbReference type="InterPro" id="IPR006585">
    <property type="entry name" value="FTP1"/>
</dbReference>
<feature type="domain" description="Tyrosine-protein phosphatase" evidence="9">
    <location>
        <begin position="567"/>
        <end position="787"/>
    </location>
</feature>
<dbReference type="EMBL" id="JBJQND010000004">
    <property type="protein sequence ID" value="KAL3880531.1"/>
    <property type="molecule type" value="Genomic_DNA"/>
</dbReference>
<organism evidence="11 12">
    <name type="scientific">Sinanodonta woodiana</name>
    <name type="common">Chinese pond mussel</name>
    <name type="synonym">Anodonta woodiana</name>
    <dbReference type="NCBI Taxonomy" id="1069815"/>
    <lineage>
        <taxon>Eukaryota</taxon>
        <taxon>Metazoa</taxon>
        <taxon>Spiralia</taxon>
        <taxon>Lophotrochozoa</taxon>
        <taxon>Mollusca</taxon>
        <taxon>Bivalvia</taxon>
        <taxon>Autobranchia</taxon>
        <taxon>Heteroconchia</taxon>
        <taxon>Palaeoheterodonta</taxon>
        <taxon>Unionida</taxon>
        <taxon>Unionoidea</taxon>
        <taxon>Unionidae</taxon>
        <taxon>Unioninae</taxon>
        <taxon>Sinanodonta</taxon>
    </lineage>
</organism>
<dbReference type="Gene3D" id="2.60.120.260">
    <property type="entry name" value="Galactose-binding domain-like"/>
    <property type="match status" value="1"/>
</dbReference>
<dbReference type="InterPro" id="IPR008979">
    <property type="entry name" value="Galactose-bd-like_sf"/>
</dbReference>
<dbReference type="Gene3D" id="2.170.300.10">
    <property type="entry name" value="Tie2 ligand-binding domain superfamily"/>
    <property type="match status" value="2"/>
</dbReference>
<name>A0ABD3X493_SINWO</name>
<keyword evidence="3" id="KW-0479">Metal-binding</keyword>
<dbReference type="PROSITE" id="PS50056">
    <property type="entry name" value="TYR_PHOSPHATASE_2"/>
    <property type="match status" value="1"/>
</dbReference>
<feature type="domain" description="Tyrosine-protein phosphatase" evidence="9">
    <location>
        <begin position="797"/>
        <end position="1044"/>
    </location>
</feature>
<dbReference type="AlphaFoldDB" id="A0ABD3X493"/>
<evidence type="ECO:0000259" key="9">
    <source>
        <dbReference type="PROSITE" id="PS50055"/>
    </source>
</evidence>
<dbReference type="PANTHER" id="PTHR19134">
    <property type="entry name" value="RECEPTOR-TYPE TYROSINE-PROTEIN PHOSPHATASE"/>
    <property type="match status" value="1"/>
</dbReference>
<accession>A0ABD3X493</accession>
<evidence type="ECO:0000256" key="4">
    <source>
        <dbReference type="ARBA" id="ARBA00022801"/>
    </source>
</evidence>
<keyword evidence="6" id="KW-0904">Protein phosphatase</keyword>
<dbReference type="InterPro" id="IPR000387">
    <property type="entry name" value="Tyr_Pase_dom"/>
</dbReference>
<comment type="caution">
    <text evidence="11">The sequence shown here is derived from an EMBL/GenBank/DDBJ whole genome shotgun (WGS) entry which is preliminary data.</text>
</comment>
<keyword evidence="8" id="KW-0812">Transmembrane</keyword>
<proteinExistence type="inferred from homology"/>
<evidence type="ECO:0000256" key="3">
    <source>
        <dbReference type="ARBA" id="ARBA00022723"/>
    </source>
</evidence>
<dbReference type="SMART" id="SM00607">
    <property type="entry name" value="FTP"/>
    <property type="match status" value="1"/>
</dbReference>
<sequence length="1065" mass="119125">MTSIPDQNFVSWISFIVFMLIVHCPVRVCYQNFALNKPANQSSTLTWNSFQWTADKAADGNTNDGGNPNIFKTCSATDGPYGTQTWEVDIGFLIIVKTITVYERTDGNDQLSGFKVFIGNTTKSWTGNQPLNEVQPSSTAHTFRVNDYLARFVSVTRPKSSIMMICEVTVEGECQKGTFGDVCNETCGNCLYGNVSCNGTTGQCTEGCQKGWSGETCKEGCKFGTYGYGCNETCGMCFGGINSCSATDGYCILGCIAGWQGETCKQECSTGTYGAGCNETCGKCFRGNDNCSTNNGHCQFGCEAGWWRDTCKQQCEQGTYSYGCNETCGMCFSGNESCSIIDGVCTIGCETGWLGSICKQACPTGTYGYGCNSTCGMCLNGNNSCSTIDGKCKLGCNAGWRGETCIYECEKGTYGYGCNETCGQCMYGADSCSIINGTCIYGCQDGSKDAKCTLEIFMPHSSSEKGIIIIGVVVPVAIVIILVIIVLVFFRVRRKRSNLSTAVPSMPNQDHTVHYQVLLIGESSDRKTQEIEYTALIKDSVYQNTERTTHGIPVLSFWGHVMKIKANKEEFKLEFQELSQIMTKTHAEALASPSKNRCKSIYPYDFNRVVLKRDSVHNTEYENCSDYINASHIKGFEGRKCYIAAQGPINKTVCDFWWMVWQERTECIVMLTNPSEMDKSGKSRNVTQFHYTAWRDKDVPDTAWSLVEFWKSVRKHRAYGKGPVAVHCSAGVERTGIFIALDIIYDEASETGHVAVMKCVENLHEQRFSMIHTANQYTFLHDVVAEALGLGTVPVFKNKFSDVLRHLMEEDERSGLTRLQRQYDMLRKLNLEKEESNGPVYSNTEGFQSEMFWLPNLSGRDAYIAVKRVDDETLLAIIAKRNMKWLIIVDSNRPEYVLVSIGVNQTKTVAGLNITCKKKEDLGAFERSQFSIASHGWKEPQQLTMFSLKTWEESNEVPSDSRSVLSLLEDFSQHHTSPSELNPVLIYSRWELNRCSLIYILLNEIYRIRREGKIHVLRTSAEMLGRNRTLLPTFEQYVFIYKCLPTDVLQEFTYENTAGVMKELV</sequence>
<evidence type="ECO:0000313" key="11">
    <source>
        <dbReference type="EMBL" id="KAL3880531.1"/>
    </source>
</evidence>
<reference evidence="11 12" key="1">
    <citation type="submission" date="2024-11" db="EMBL/GenBank/DDBJ databases">
        <title>Chromosome-level genome assembly of the freshwater bivalve Anodonta woodiana.</title>
        <authorList>
            <person name="Chen X."/>
        </authorList>
    </citation>
    <scope>NUCLEOTIDE SEQUENCE [LARGE SCALE GENOMIC DNA]</scope>
    <source>
        <strain evidence="11">MN2024</strain>
        <tissue evidence="11">Gills</tissue>
    </source>
</reference>
<feature type="transmembrane region" description="Helical" evidence="8">
    <location>
        <begin position="12"/>
        <end position="30"/>
    </location>
</feature>
<comment type="similarity">
    <text evidence="1">Belongs to the protein-tyrosine phosphatase family.</text>
</comment>
<keyword evidence="5" id="KW-0106">Calcium</keyword>
<protein>
    <recommendedName>
        <fullName evidence="2">protein-tyrosine-phosphatase</fullName>
        <ecNumber evidence="2">3.1.3.48</ecNumber>
    </recommendedName>
</protein>
<dbReference type="Pfam" id="PF22633">
    <property type="entry name" value="F5_F8_type_C_2"/>
    <property type="match status" value="1"/>
</dbReference>
<dbReference type="EC" id="3.1.3.48" evidence="2"/>
<evidence type="ECO:0000256" key="7">
    <source>
        <dbReference type="ARBA" id="ARBA00023157"/>
    </source>
</evidence>
<dbReference type="PRINTS" id="PR00700">
    <property type="entry name" value="PRTYPHPHTASE"/>
</dbReference>
<feature type="domain" description="Tyrosine specific protein phosphatases" evidence="10">
    <location>
        <begin position="704"/>
        <end position="778"/>
    </location>
</feature>
<keyword evidence="8" id="KW-0472">Membrane</keyword>
<evidence type="ECO:0000256" key="6">
    <source>
        <dbReference type="ARBA" id="ARBA00022912"/>
    </source>
</evidence>
<dbReference type="Gene3D" id="3.90.190.10">
    <property type="entry name" value="Protein tyrosine phosphatase superfamily"/>
    <property type="match status" value="3"/>
</dbReference>
<evidence type="ECO:0000256" key="1">
    <source>
        <dbReference type="ARBA" id="ARBA00009580"/>
    </source>
</evidence>
<evidence type="ECO:0000259" key="10">
    <source>
        <dbReference type="PROSITE" id="PS50056"/>
    </source>
</evidence>
<evidence type="ECO:0000256" key="2">
    <source>
        <dbReference type="ARBA" id="ARBA00013064"/>
    </source>
</evidence>
<dbReference type="PROSITE" id="PS00383">
    <property type="entry name" value="TYR_PHOSPHATASE_1"/>
    <property type="match status" value="1"/>
</dbReference>
<dbReference type="GO" id="GO:0046872">
    <property type="term" value="F:metal ion binding"/>
    <property type="evidence" value="ECO:0007669"/>
    <property type="project" value="UniProtKB-KW"/>
</dbReference>
<dbReference type="Pfam" id="PF00102">
    <property type="entry name" value="Y_phosphatase"/>
    <property type="match status" value="3"/>
</dbReference>